<sequence length="131" mass="14846">MSNIDLYNISSYNSESSDHDSANTSTSQTSNSIDSNRKLFVWNFMHEERNATGTVVVVCDECSQEYSIKLSTGVLAEHLNKKHNYNITLKPRRFLVQKPYGKDDNTCIEECESSILDFFVGDQISFNTAES</sequence>
<feature type="non-terminal residue" evidence="2">
    <location>
        <position position="131"/>
    </location>
</feature>
<protein>
    <submittedName>
        <fullName evidence="2">18513_t:CDS:1</fullName>
    </submittedName>
</protein>
<keyword evidence="3" id="KW-1185">Reference proteome</keyword>
<proteinExistence type="predicted"/>
<dbReference type="OrthoDB" id="2437456at2759"/>
<evidence type="ECO:0000313" key="3">
    <source>
        <dbReference type="Proteomes" id="UP000789396"/>
    </source>
</evidence>
<name>A0A9N9BJ61_9GLOM</name>
<feature type="compositionally biased region" description="Low complexity" evidence="1">
    <location>
        <begin position="22"/>
        <end position="32"/>
    </location>
</feature>
<evidence type="ECO:0000313" key="2">
    <source>
        <dbReference type="EMBL" id="CAG8567604.1"/>
    </source>
</evidence>
<accession>A0A9N9BJ61</accession>
<feature type="region of interest" description="Disordered" evidence="1">
    <location>
        <begin position="13"/>
        <end position="32"/>
    </location>
</feature>
<organism evidence="2 3">
    <name type="scientific">Racocetra fulgida</name>
    <dbReference type="NCBI Taxonomy" id="60492"/>
    <lineage>
        <taxon>Eukaryota</taxon>
        <taxon>Fungi</taxon>
        <taxon>Fungi incertae sedis</taxon>
        <taxon>Mucoromycota</taxon>
        <taxon>Glomeromycotina</taxon>
        <taxon>Glomeromycetes</taxon>
        <taxon>Diversisporales</taxon>
        <taxon>Gigasporaceae</taxon>
        <taxon>Racocetra</taxon>
    </lineage>
</organism>
<reference evidence="2" key="1">
    <citation type="submission" date="2021-06" db="EMBL/GenBank/DDBJ databases">
        <authorList>
            <person name="Kallberg Y."/>
            <person name="Tangrot J."/>
            <person name="Rosling A."/>
        </authorList>
    </citation>
    <scope>NUCLEOTIDE SEQUENCE</scope>
    <source>
        <strain evidence="2">IN212</strain>
    </source>
</reference>
<evidence type="ECO:0000256" key="1">
    <source>
        <dbReference type="SAM" id="MobiDB-lite"/>
    </source>
</evidence>
<dbReference type="Proteomes" id="UP000789396">
    <property type="component" value="Unassembled WGS sequence"/>
</dbReference>
<dbReference type="EMBL" id="CAJVPZ010005942">
    <property type="protein sequence ID" value="CAG8567604.1"/>
    <property type="molecule type" value="Genomic_DNA"/>
</dbReference>
<gene>
    <name evidence="2" type="ORF">RFULGI_LOCUS5323</name>
</gene>
<dbReference type="AlphaFoldDB" id="A0A9N9BJ61"/>
<comment type="caution">
    <text evidence="2">The sequence shown here is derived from an EMBL/GenBank/DDBJ whole genome shotgun (WGS) entry which is preliminary data.</text>
</comment>